<organism evidence="1 2">
    <name type="scientific">Ancylostoma ceylanicum</name>
    <dbReference type="NCBI Taxonomy" id="53326"/>
    <lineage>
        <taxon>Eukaryota</taxon>
        <taxon>Metazoa</taxon>
        <taxon>Ecdysozoa</taxon>
        <taxon>Nematoda</taxon>
        <taxon>Chromadorea</taxon>
        <taxon>Rhabditida</taxon>
        <taxon>Rhabditina</taxon>
        <taxon>Rhabditomorpha</taxon>
        <taxon>Strongyloidea</taxon>
        <taxon>Ancylostomatidae</taxon>
        <taxon>Ancylostomatinae</taxon>
        <taxon>Ancylostoma</taxon>
    </lineage>
</organism>
<dbReference type="AlphaFoldDB" id="A0A016WSG2"/>
<dbReference type="EMBL" id="JARK01000127">
    <property type="protein sequence ID" value="EYC42555.1"/>
    <property type="molecule type" value="Genomic_DNA"/>
</dbReference>
<dbReference type="Proteomes" id="UP000024635">
    <property type="component" value="Unassembled WGS sequence"/>
</dbReference>
<gene>
    <name evidence="1" type="primary">Acey_s0527.g2968</name>
    <name evidence="1" type="ORF">Y032_0527g2968</name>
</gene>
<protein>
    <submittedName>
        <fullName evidence="1">Uncharacterized protein</fullName>
    </submittedName>
</protein>
<keyword evidence="2" id="KW-1185">Reference proteome</keyword>
<accession>A0A016WSG2</accession>
<comment type="caution">
    <text evidence="1">The sequence shown here is derived from an EMBL/GenBank/DDBJ whole genome shotgun (WGS) entry which is preliminary data.</text>
</comment>
<name>A0A016WSG2_9BILA</name>
<evidence type="ECO:0000313" key="2">
    <source>
        <dbReference type="Proteomes" id="UP000024635"/>
    </source>
</evidence>
<reference evidence="2" key="1">
    <citation type="journal article" date="2015" name="Nat. Genet.">
        <title>The genome and transcriptome of the zoonotic hookworm Ancylostoma ceylanicum identify infection-specific gene families.</title>
        <authorList>
            <person name="Schwarz E.M."/>
            <person name="Hu Y."/>
            <person name="Antoshechkin I."/>
            <person name="Miller M.M."/>
            <person name="Sternberg P.W."/>
            <person name="Aroian R.V."/>
        </authorList>
    </citation>
    <scope>NUCLEOTIDE SEQUENCE</scope>
    <source>
        <strain evidence="2">HY135</strain>
    </source>
</reference>
<evidence type="ECO:0000313" key="1">
    <source>
        <dbReference type="EMBL" id="EYC42555.1"/>
    </source>
</evidence>
<proteinExistence type="predicted"/>
<sequence>MALHFHKIPIVLSARSLRKVVNFYKESAKDVEYRVDNEDNEKCRSTTALLQCSILRIDEAKEHLQKLYGEILDEHKNCKDDSEKRDILAEIHQIVEESDLHTSIAEANDLIAVLMAKLNESKTIHEITEIRPEYPRSRAQKACAPIKDDPEIVQNIAENTEQNRNCVSLYSFSQTLYSDQNKGGPVALLQKGIAAKAHS</sequence>